<keyword evidence="1" id="KW-0472">Membrane</keyword>
<sequence>MLFSTKNNDKFRWLMAGIAFIFLSMAVRFQFLDVRAFDSLVTFIVQVSLQGKFGLFLHLGAFLNHWWLLAILVIVLFVWLRYQKYQLGANFWIISFLSLIVINLFWFLLIDLSWDHGLAIEGNFPDLLLTLWLYYWLSSYHLAVRPRCRRPITYHLLHWMGMIFWFFQLLSQINQGYALLSGGLAAGLLAYTWWQMTRRLYLHFANHWQKVLQIDGGL</sequence>
<comment type="caution">
    <text evidence="2">The sequence shown here is derived from an EMBL/GenBank/DDBJ whole genome shotgun (WGS) entry which is preliminary data.</text>
</comment>
<keyword evidence="1" id="KW-0812">Transmembrane</keyword>
<evidence type="ECO:0000313" key="3">
    <source>
        <dbReference type="Proteomes" id="UP000245433"/>
    </source>
</evidence>
<feature type="transmembrane region" description="Helical" evidence="1">
    <location>
        <begin position="91"/>
        <end position="110"/>
    </location>
</feature>
<keyword evidence="1" id="KW-1133">Transmembrane helix</keyword>
<reference evidence="2 3" key="1">
    <citation type="submission" date="2018-04" db="EMBL/GenBank/DDBJ databases">
        <title>Genomic Encyclopedia of Type Strains, Phase IV (KMG-IV): sequencing the most valuable type-strain genomes for metagenomic binning, comparative biology and taxonomic classification.</title>
        <authorList>
            <person name="Goeker M."/>
        </authorList>
    </citation>
    <scope>NUCLEOTIDE SEQUENCE [LARGE SCALE GENOMIC DNA]</scope>
    <source>
        <strain evidence="2 3">DSM 28795</strain>
    </source>
</reference>
<protein>
    <submittedName>
        <fullName evidence="2">Uncharacterized protein</fullName>
    </submittedName>
</protein>
<organism evidence="2 3">
    <name type="scientific">Convivina intestini</name>
    <dbReference type="NCBI Taxonomy" id="1505726"/>
    <lineage>
        <taxon>Bacteria</taxon>
        <taxon>Bacillati</taxon>
        <taxon>Bacillota</taxon>
        <taxon>Bacilli</taxon>
        <taxon>Lactobacillales</taxon>
        <taxon>Lactobacillaceae</taxon>
        <taxon>Convivina</taxon>
    </lineage>
</organism>
<feature type="transmembrane region" description="Helical" evidence="1">
    <location>
        <begin position="122"/>
        <end position="140"/>
    </location>
</feature>
<evidence type="ECO:0000256" key="1">
    <source>
        <dbReference type="SAM" id="Phobius"/>
    </source>
</evidence>
<accession>A0A2U1D7W6</accession>
<feature type="transmembrane region" description="Helical" evidence="1">
    <location>
        <begin position="176"/>
        <end position="194"/>
    </location>
</feature>
<dbReference type="Proteomes" id="UP000245433">
    <property type="component" value="Unassembled WGS sequence"/>
</dbReference>
<gene>
    <name evidence="2" type="ORF">C7384_10680</name>
</gene>
<name>A0A2U1D7W6_9LACO</name>
<evidence type="ECO:0000313" key="2">
    <source>
        <dbReference type="EMBL" id="PVY83765.1"/>
    </source>
</evidence>
<feature type="transmembrane region" description="Helical" evidence="1">
    <location>
        <begin position="12"/>
        <end position="31"/>
    </location>
</feature>
<feature type="transmembrane region" description="Helical" evidence="1">
    <location>
        <begin position="152"/>
        <end position="170"/>
    </location>
</feature>
<feature type="transmembrane region" description="Helical" evidence="1">
    <location>
        <begin position="55"/>
        <end position="79"/>
    </location>
</feature>
<keyword evidence="3" id="KW-1185">Reference proteome</keyword>
<dbReference type="AlphaFoldDB" id="A0A2U1D7W6"/>
<proteinExistence type="predicted"/>
<dbReference type="EMBL" id="QEKT01000006">
    <property type="protein sequence ID" value="PVY83765.1"/>
    <property type="molecule type" value="Genomic_DNA"/>
</dbReference>